<organism evidence="1">
    <name type="scientific">marine sediment metagenome</name>
    <dbReference type="NCBI Taxonomy" id="412755"/>
    <lineage>
        <taxon>unclassified sequences</taxon>
        <taxon>metagenomes</taxon>
        <taxon>ecological metagenomes</taxon>
    </lineage>
</organism>
<dbReference type="EMBL" id="BARW01009090">
    <property type="protein sequence ID" value="GAI76069.1"/>
    <property type="molecule type" value="Genomic_DNA"/>
</dbReference>
<comment type="caution">
    <text evidence="1">The sequence shown here is derived from an EMBL/GenBank/DDBJ whole genome shotgun (WGS) entry which is preliminary data.</text>
</comment>
<gene>
    <name evidence="1" type="ORF">S12H4_18413</name>
</gene>
<reference evidence="1" key="1">
    <citation type="journal article" date="2014" name="Front. Microbiol.">
        <title>High frequency of phylogenetically diverse reductive dehalogenase-homologous genes in deep subseafloor sedimentary metagenomes.</title>
        <authorList>
            <person name="Kawai M."/>
            <person name="Futagami T."/>
            <person name="Toyoda A."/>
            <person name="Takaki Y."/>
            <person name="Nishi S."/>
            <person name="Hori S."/>
            <person name="Arai W."/>
            <person name="Tsubouchi T."/>
            <person name="Morono Y."/>
            <person name="Uchiyama I."/>
            <person name="Ito T."/>
            <person name="Fujiyama A."/>
            <person name="Inagaki F."/>
            <person name="Takami H."/>
        </authorList>
    </citation>
    <scope>NUCLEOTIDE SEQUENCE</scope>
    <source>
        <strain evidence="1">Expedition CK06-06</strain>
    </source>
</reference>
<proteinExistence type="predicted"/>
<feature type="non-terminal residue" evidence="1">
    <location>
        <position position="50"/>
    </location>
</feature>
<evidence type="ECO:0000313" key="1">
    <source>
        <dbReference type="EMBL" id="GAI76069.1"/>
    </source>
</evidence>
<sequence>MKTHKIAFLLLIFLFPMNLMIITSAEGISNYEVSQSVTYQVELDYTFTHT</sequence>
<protein>
    <submittedName>
        <fullName evidence="1">Uncharacterized protein</fullName>
    </submittedName>
</protein>
<dbReference type="AlphaFoldDB" id="X1T7U9"/>
<accession>X1T7U9</accession>
<name>X1T7U9_9ZZZZ</name>